<proteinExistence type="predicted"/>
<gene>
    <name evidence="1" type="ORF">DARMORV10_C06P21160.1</name>
</gene>
<organism evidence="1">
    <name type="scientific">Brassica napus</name>
    <name type="common">Rape</name>
    <dbReference type="NCBI Taxonomy" id="3708"/>
    <lineage>
        <taxon>Eukaryota</taxon>
        <taxon>Viridiplantae</taxon>
        <taxon>Streptophyta</taxon>
        <taxon>Embryophyta</taxon>
        <taxon>Tracheophyta</taxon>
        <taxon>Spermatophyta</taxon>
        <taxon>Magnoliopsida</taxon>
        <taxon>eudicotyledons</taxon>
        <taxon>Gunneridae</taxon>
        <taxon>Pentapetalae</taxon>
        <taxon>rosids</taxon>
        <taxon>malvids</taxon>
        <taxon>Brassicales</taxon>
        <taxon>Brassicaceae</taxon>
        <taxon>Brassiceae</taxon>
        <taxon>Brassica</taxon>
    </lineage>
</organism>
<protein>
    <submittedName>
        <fullName evidence="1">(rape) hypothetical protein</fullName>
    </submittedName>
</protein>
<dbReference type="AlphaFoldDB" id="A0A816QBH2"/>
<dbReference type="Proteomes" id="UP001295469">
    <property type="component" value="Chromosome C06"/>
</dbReference>
<accession>A0A816QBH2</accession>
<dbReference type="EMBL" id="HG994370">
    <property type="protein sequence ID" value="CAF2058407.1"/>
    <property type="molecule type" value="Genomic_DNA"/>
</dbReference>
<name>A0A816QBH2_BRANA</name>
<reference evidence="1" key="1">
    <citation type="submission" date="2021-01" db="EMBL/GenBank/DDBJ databases">
        <authorList>
            <consortium name="Genoscope - CEA"/>
            <person name="William W."/>
        </authorList>
    </citation>
    <scope>NUCLEOTIDE SEQUENCE</scope>
</reference>
<evidence type="ECO:0000313" key="1">
    <source>
        <dbReference type="EMBL" id="CAF2058407.1"/>
    </source>
</evidence>
<feature type="non-terminal residue" evidence="1">
    <location>
        <position position="70"/>
    </location>
</feature>
<sequence length="70" mass="8163">SYSVYCQLLKYCFKLQVESTRRPSLPELPLRKRVDMDHPHLPIYKLKAASSRFVSPKLQNKISAEEQLEG</sequence>